<feature type="region of interest" description="Disordered" evidence="1">
    <location>
        <begin position="1"/>
        <end position="24"/>
    </location>
</feature>
<dbReference type="PANTHER" id="PTHR43591">
    <property type="entry name" value="METHYLTRANSFERASE"/>
    <property type="match status" value="1"/>
</dbReference>
<dbReference type="Gene3D" id="3.40.50.150">
    <property type="entry name" value="Vaccinia Virus protein VP39"/>
    <property type="match status" value="1"/>
</dbReference>
<evidence type="ECO:0000313" key="3">
    <source>
        <dbReference type="EMBL" id="GBE82130.1"/>
    </source>
</evidence>
<reference evidence="3 4" key="1">
    <citation type="journal article" date="2018" name="Sci. Rep.">
        <title>Genome sequence of the cauliflower mushroom Sparassis crispa (Hanabiratake) and its association with beneficial usage.</title>
        <authorList>
            <person name="Kiyama R."/>
            <person name="Furutani Y."/>
            <person name="Kawaguchi K."/>
            <person name="Nakanishi T."/>
        </authorList>
    </citation>
    <scope>NUCLEOTIDE SEQUENCE [LARGE SCALE GENOMIC DNA]</scope>
</reference>
<dbReference type="PANTHER" id="PTHR43591:SF92">
    <property type="entry name" value="METHYLTRANSFERASE TYPE 11 DOMAIN-CONTAINING PROTEIN"/>
    <property type="match status" value="1"/>
</dbReference>
<dbReference type="AlphaFoldDB" id="A0A401GIU6"/>
<dbReference type="GO" id="GO:0008168">
    <property type="term" value="F:methyltransferase activity"/>
    <property type="evidence" value="ECO:0007669"/>
    <property type="project" value="UniProtKB-KW"/>
</dbReference>
<sequence length="339" mass="38591">MPQNQNTNEDDSNSRSGSPAPSLYSFTSSVDGKVMFRNVYGRMLNNQNETYFLPADNEEHRRLDLQHRIITLTLGRLYPAAEHVWRALRPRTDRRPAILDVGTGSASWAIEMAIEFPYCDVVGIDLVPPRLNSGEIPRNCRFEIDDANLGFSHYRNSFDVVHVRSVSAGIRDFPALLRELEQVLRPEGVLLLGDGDMQLYDEDQRPISLSEPGTPGFSWTNKVFFAAYSAMKTKGGDIDSSSMNPTWLRSIDSLTQVGWDKKFIPIGPWRYRDEREKSISEMLRTDCLGYIAGMEPLLMSEGYLPERVETMLREASAELRELRAHLYSRWSFAWAVKAA</sequence>
<accession>A0A401GIU6</accession>
<dbReference type="CDD" id="cd02440">
    <property type="entry name" value="AdoMet_MTases"/>
    <property type="match status" value="1"/>
</dbReference>
<dbReference type="RefSeq" id="XP_027613043.1">
    <property type="nucleotide sequence ID" value="XM_027757242.1"/>
</dbReference>
<feature type="domain" description="Methyltransferase" evidence="2">
    <location>
        <begin position="97"/>
        <end position="196"/>
    </location>
</feature>
<dbReference type="GO" id="GO:0032259">
    <property type="term" value="P:methylation"/>
    <property type="evidence" value="ECO:0007669"/>
    <property type="project" value="UniProtKB-KW"/>
</dbReference>
<dbReference type="InterPro" id="IPR025714">
    <property type="entry name" value="Methyltranfer_dom"/>
</dbReference>
<feature type="compositionally biased region" description="Polar residues" evidence="1">
    <location>
        <begin position="14"/>
        <end position="24"/>
    </location>
</feature>
<dbReference type="Pfam" id="PF13847">
    <property type="entry name" value="Methyltransf_31"/>
    <property type="match status" value="1"/>
</dbReference>
<keyword evidence="3" id="KW-0489">Methyltransferase</keyword>
<protein>
    <submittedName>
        <fullName evidence="3">S-adenosyl-L-methionine-dependent methyltransferase</fullName>
    </submittedName>
</protein>
<dbReference type="EMBL" id="BFAD01000004">
    <property type="protein sequence ID" value="GBE82130.1"/>
    <property type="molecule type" value="Genomic_DNA"/>
</dbReference>
<organism evidence="3 4">
    <name type="scientific">Sparassis crispa</name>
    <dbReference type="NCBI Taxonomy" id="139825"/>
    <lineage>
        <taxon>Eukaryota</taxon>
        <taxon>Fungi</taxon>
        <taxon>Dikarya</taxon>
        <taxon>Basidiomycota</taxon>
        <taxon>Agaricomycotina</taxon>
        <taxon>Agaricomycetes</taxon>
        <taxon>Polyporales</taxon>
        <taxon>Sparassidaceae</taxon>
        <taxon>Sparassis</taxon>
    </lineage>
</organism>
<keyword evidence="3" id="KW-0808">Transferase</keyword>
<dbReference type="SUPFAM" id="SSF53335">
    <property type="entry name" value="S-adenosyl-L-methionine-dependent methyltransferases"/>
    <property type="match status" value="1"/>
</dbReference>
<gene>
    <name evidence="3" type="ORF">SCP_0405100</name>
</gene>
<dbReference type="OrthoDB" id="2013972at2759"/>
<dbReference type="Proteomes" id="UP000287166">
    <property type="component" value="Unassembled WGS sequence"/>
</dbReference>
<name>A0A401GIU6_9APHY</name>
<dbReference type="InParanoid" id="A0A401GIU6"/>
<dbReference type="GeneID" id="38779047"/>
<dbReference type="InterPro" id="IPR029063">
    <property type="entry name" value="SAM-dependent_MTases_sf"/>
</dbReference>
<comment type="caution">
    <text evidence="3">The sequence shown here is derived from an EMBL/GenBank/DDBJ whole genome shotgun (WGS) entry which is preliminary data.</text>
</comment>
<keyword evidence="4" id="KW-1185">Reference proteome</keyword>
<evidence type="ECO:0000313" key="4">
    <source>
        <dbReference type="Proteomes" id="UP000287166"/>
    </source>
</evidence>
<evidence type="ECO:0000259" key="2">
    <source>
        <dbReference type="Pfam" id="PF13847"/>
    </source>
</evidence>
<dbReference type="STRING" id="139825.A0A401GIU6"/>
<proteinExistence type="predicted"/>
<evidence type="ECO:0000256" key="1">
    <source>
        <dbReference type="SAM" id="MobiDB-lite"/>
    </source>
</evidence>